<comment type="caution">
    <text evidence="1">The sequence shown here is derived from an EMBL/GenBank/DDBJ whole genome shotgun (WGS) entry which is preliminary data.</text>
</comment>
<dbReference type="Gene3D" id="1.25.40.10">
    <property type="entry name" value="Tetratricopeptide repeat domain"/>
    <property type="match status" value="1"/>
</dbReference>
<evidence type="ECO:0008006" key="3">
    <source>
        <dbReference type="Google" id="ProtNLM"/>
    </source>
</evidence>
<evidence type="ECO:0000313" key="2">
    <source>
        <dbReference type="Proteomes" id="UP001597459"/>
    </source>
</evidence>
<dbReference type="EMBL" id="JBHULX010000013">
    <property type="protein sequence ID" value="MFD2590957.1"/>
    <property type="molecule type" value="Genomic_DNA"/>
</dbReference>
<proteinExistence type="predicted"/>
<dbReference type="Proteomes" id="UP001597459">
    <property type="component" value="Unassembled WGS sequence"/>
</dbReference>
<protein>
    <recommendedName>
        <fullName evidence="3">Tetratricopeptide repeat protein</fullName>
    </recommendedName>
</protein>
<dbReference type="RefSeq" id="WP_176027379.1">
    <property type="nucleotide sequence ID" value="NZ_JBHSJV010000001.1"/>
</dbReference>
<name>A0ABW5N5Y0_9FLAO</name>
<organism evidence="1 2">
    <name type="scientific">Aquimarina hainanensis</name>
    <dbReference type="NCBI Taxonomy" id="1578017"/>
    <lineage>
        <taxon>Bacteria</taxon>
        <taxon>Pseudomonadati</taxon>
        <taxon>Bacteroidota</taxon>
        <taxon>Flavobacteriia</taxon>
        <taxon>Flavobacteriales</taxon>
        <taxon>Flavobacteriaceae</taxon>
        <taxon>Aquimarina</taxon>
    </lineage>
</organism>
<dbReference type="SUPFAM" id="SSF48452">
    <property type="entry name" value="TPR-like"/>
    <property type="match status" value="1"/>
</dbReference>
<accession>A0ABW5N5Y0</accession>
<dbReference type="InterPro" id="IPR011990">
    <property type="entry name" value="TPR-like_helical_dom_sf"/>
</dbReference>
<keyword evidence="2" id="KW-1185">Reference proteome</keyword>
<reference evidence="2" key="1">
    <citation type="journal article" date="2019" name="Int. J. Syst. Evol. Microbiol.">
        <title>The Global Catalogue of Microorganisms (GCM) 10K type strain sequencing project: providing services to taxonomists for standard genome sequencing and annotation.</title>
        <authorList>
            <consortium name="The Broad Institute Genomics Platform"/>
            <consortium name="The Broad Institute Genome Sequencing Center for Infectious Disease"/>
            <person name="Wu L."/>
            <person name="Ma J."/>
        </authorList>
    </citation>
    <scope>NUCLEOTIDE SEQUENCE [LARGE SCALE GENOMIC DNA]</scope>
    <source>
        <strain evidence="2">KCTC 42423</strain>
    </source>
</reference>
<gene>
    <name evidence="1" type="ORF">ACFSTE_08955</name>
</gene>
<evidence type="ECO:0000313" key="1">
    <source>
        <dbReference type="EMBL" id="MFD2590957.1"/>
    </source>
</evidence>
<sequence length="171" mass="19996">MASLLDKYVFQALEAYPYDLMEAVEAINYALSYDEKNPIVLCLMGQIQAEALKDYEAAKSYYQQALAENIYCFDVYPNYINVLLWNEEYDAAARLIEFGLSVKGTDKGILYQKKALLLEHQKAYKEALKWLKVGKEHTYNAMLMQEIKEDEIRVKEKIPKKKKKRTEEKET</sequence>